<evidence type="ECO:0000313" key="8">
    <source>
        <dbReference type="Proteomes" id="UP000199632"/>
    </source>
</evidence>
<evidence type="ECO:0000256" key="4">
    <source>
        <dbReference type="ARBA" id="ARBA00035174"/>
    </source>
</evidence>
<dbReference type="InterPro" id="IPR001383">
    <property type="entry name" value="Ribosomal_bL28_bact-type"/>
</dbReference>
<dbReference type="GO" id="GO:1990904">
    <property type="term" value="C:ribonucleoprotein complex"/>
    <property type="evidence" value="ECO:0007669"/>
    <property type="project" value="UniProtKB-KW"/>
</dbReference>
<evidence type="ECO:0000256" key="5">
    <source>
        <dbReference type="HAMAP-Rule" id="MF_00373"/>
    </source>
</evidence>
<dbReference type="InterPro" id="IPR050096">
    <property type="entry name" value="Bacterial_rp_bL28"/>
</dbReference>
<organism evidence="7 8">
    <name type="scientific">Asanoa ishikariensis</name>
    <dbReference type="NCBI Taxonomy" id="137265"/>
    <lineage>
        <taxon>Bacteria</taxon>
        <taxon>Bacillati</taxon>
        <taxon>Actinomycetota</taxon>
        <taxon>Actinomycetes</taxon>
        <taxon>Micromonosporales</taxon>
        <taxon>Micromonosporaceae</taxon>
        <taxon>Asanoa</taxon>
    </lineage>
</organism>
<keyword evidence="3 5" id="KW-0687">Ribonucleoprotein</keyword>
<dbReference type="Pfam" id="PF00830">
    <property type="entry name" value="Ribosomal_L28"/>
    <property type="match status" value="1"/>
</dbReference>
<comment type="similarity">
    <text evidence="1 5">Belongs to the bacterial ribosomal protein bL28 family.</text>
</comment>
<dbReference type="InterPro" id="IPR034704">
    <property type="entry name" value="Ribosomal_bL28/bL31-like_sf"/>
</dbReference>
<dbReference type="EMBL" id="FNQB01000002">
    <property type="protein sequence ID" value="SDZ25547.1"/>
    <property type="molecule type" value="Genomic_DNA"/>
</dbReference>
<dbReference type="Proteomes" id="UP000199632">
    <property type="component" value="Unassembled WGS sequence"/>
</dbReference>
<dbReference type="GO" id="GO:0005840">
    <property type="term" value="C:ribosome"/>
    <property type="evidence" value="ECO:0007669"/>
    <property type="project" value="UniProtKB-KW"/>
</dbReference>
<dbReference type="NCBIfam" id="TIGR00009">
    <property type="entry name" value="L28"/>
    <property type="match status" value="1"/>
</dbReference>
<evidence type="ECO:0000256" key="6">
    <source>
        <dbReference type="SAM" id="MobiDB-lite"/>
    </source>
</evidence>
<feature type="region of interest" description="Disordered" evidence="6">
    <location>
        <begin position="11"/>
        <end position="46"/>
    </location>
</feature>
<dbReference type="HAMAP" id="MF_00373">
    <property type="entry name" value="Ribosomal_bL28"/>
    <property type="match status" value="1"/>
</dbReference>
<dbReference type="GO" id="GO:0003735">
    <property type="term" value="F:structural constituent of ribosome"/>
    <property type="evidence" value="ECO:0007669"/>
    <property type="project" value="InterPro"/>
</dbReference>
<dbReference type="RefSeq" id="WP_089254979.1">
    <property type="nucleotide sequence ID" value="NZ_BOND01000021.1"/>
</dbReference>
<accession>A0A1H3RIN3</accession>
<protein>
    <recommendedName>
        <fullName evidence="4 5">Large ribosomal subunit protein bL28</fullName>
    </recommendedName>
</protein>
<keyword evidence="2 5" id="KW-0689">Ribosomal protein</keyword>
<dbReference type="SUPFAM" id="SSF143800">
    <property type="entry name" value="L28p-like"/>
    <property type="match status" value="1"/>
</dbReference>
<dbReference type="GO" id="GO:0006412">
    <property type="term" value="P:translation"/>
    <property type="evidence" value="ECO:0007669"/>
    <property type="project" value="UniProtKB-UniRule"/>
</dbReference>
<dbReference type="InterPro" id="IPR037147">
    <property type="entry name" value="Ribosomal_bL28_sf"/>
</dbReference>
<evidence type="ECO:0000256" key="3">
    <source>
        <dbReference type="ARBA" id="ARBA00023274"/>
    </source>
</evidence>
<keyword evidence="8" id="KW-1185">Reference proteome</keyword>
<dbReference type="STRING" id="137265.SAMN05421684_3868"/>
<reference evidence="8" key="1">
    <citation type="submission" date="2016-10" db="EMBL/GenBank/DDBJ databases">
        <authorList>
            <person name="Varghese N."/>
            <person name="Submissions S."/>
        </authorList>
    </citation>
    <scope>NUCLEOTIDE SEQUENCE [LARGE SCALE GENOMIC DNA]</scope>
    <source>
        <strain evidence="8">DSM 44718</strain>
    </source>
</reference>
<evidence type="ECO:0000313" key="7">
    <source>
        <dbReference type="EMBL" id="SDZ25547.1"/>
    </source>
</evidence>
<dbReference type="PANTHER" id="PTHR39080">
    <property type="entry name" value="50S RIBOSOMAL PROTEIN L28"/>
    <property type="match status" value="1"/>
</dbReference>
<dbReference type="InterPro" id="IPR026569">
    <property type="entry name" value="Ribosomal_bL28"/>
</dbReference>
<dbReference type="AlphaFoldDB" id="A0A1H3RIN3"/>
<evidence type="ECO:0000256" key="1">
    <source>
        <dbReference type="ARBA" id="ARBA00008760"/>
    </source>
</evidence>
<dbReference type="OrthoDB" id="9805609at2"/>
<sequence length="63" mass="6794">MASVCDVCGKGPGFGHNVSHSHRRTNRRWNPNIQTVRTPAGGGNTRKMQVCTSCIKAGKVTRA</sequence>
<evidence type="ECO:0000256" key="2">
    <source>
        <dbReference type="ARBA" id="ARBA00022980"/>
    </source>
</evidence>
<feature type="compositionally biased region" description="Polar residues" evidence="6">
    <location>
        <begin position="28"/>
        <end position="37"/>
    </location>
</feature>
<dbReference type="PANTHER" id="PTHR39080:SF1">
    <property type="entry name" value="LARGE RIBOSOMAL SUBUNIT PROTEIN BL28A"/>
    <property type="match status" value="1"/>
</dbReference>
<gene>
    <name evidence="5" type="primary">rpmB</name>
    <name evidence="7" type="ORF">SAMN05421684_3868</name>
</gene>
<proteinExistence type="inferred from homology"/>
<dbReference type="Gene3D" id="2.30.170.40">
    <property type="entry name" value="Ribosomal protein L28/L24"/>
    <property type="match status" value="1"/>
</dbReference>
<name>A0A1H3RIN3_9ACTN</name>